<reference evidence="1 2" key="1">
    <citation type="submission" date="2012-09" db="EMBL/GenBank/DDBJ databases">
        <title>The Genome Sequence of Veillonella ratti ACS-216-V-COL6B.</title>
        <authorList>
            <consortium name="The Broad Institute Genome Sequencing Platform"/>
            <person name="Earl A."/>
            <person name="Ward D."/>
            <person name="Feldgarden M."/>
            <person name="Gevers D."/>
            <person name="Saerens B."/>
            <person name="Vaneechoutte M."/>
            <person name="Walker B."/>
            <person name="Young S.K."/>
            <person name="Zeng Q."/>
            <person name="Gargeya S."/>
            <person name="Fitzgerald M."/>
            <person name="Haas B."/>
            <person name="Abouelleil A."/>
            <person name="Alvarado L."/>
            <person name="Arachchi H.M."/>
            <person name="Berlin A."/>
            <person name="Chapman S.B."/>
            <person name="Goldberg J."/>
            <person name="Griggs A."/>
            <person name="Gujja S."/>
            <person name="Hansen M."/>
            <person name="Howarth C."/>
            <person name="Imamovic A."/>
            <person name="Larimer J."/>
            <person name="McCowen C."/>
            <person name="Montmayeur A."/>
            <person name="Murphy C."/>
            <person name="Neiman D."/>
            <person name="Pearson M."/>
            <person name="Priest M."/>
            <person name="Roberts A."/>
            <person name="Saif S."/>
            <person name="Shea T."/>
            <person name="Sisk P."/>
            <person name="Sykes S."/>
            <person name="Wortman J."/>
            <person name="Nusbaum C."/>
            <person name="Birren B."/>
        </authorList>
    </citation>
    <scope>NUCLEOTIDE SEQUENCE [LARGE SCALE GENOMIC DNA]</scope>
    <source>
        <strain evidence="1 2">ACS-216-V-Col6b</strain>
    </source>
</reference>
<evidence type="ECO:0000313" key="2">
    <source>
        <dbReference type="Proteomes" id="UP000009891"/>
    </source>
</evidence>
<comment type="caution">
    <text evidence="1">The sequence shown here is derived from an EMBL/GenBank/DDBJ whole genome shotgun (WGS) entry which is preliminary data.</text>
</comment>
<sequence>MLNNSNLLSMALEAATKVVASASASGQNSLPETLPEYVEALYKKLKELNNESR</sequence>
<dbReference type="AlphaFoldDB" id="K9DLQ9"/>
<dbReference type="HOGENOM" id="CLU_3067404_0_0_9"/>
<dbReference type="EMBL" id="AHAF01000008">
    <property type="protein sequence ID" value="EKU78305.1"/>
    <property type="molecule type" value="Genomic_DNA"/>
</dbReference>
<organism evidence="1 2">
    <name type="scientific">Veillonella seminalis ACS-216-V-Col6b</name>
    <dbReference type="NCBI Taxonomy" id="883156"/>
    <lineage>
        <taxon>Bacteria</taxon>
        <taxon>Bacillati</taxon>
        <taxon>Bacillota</taxon>
        <taxon>Negativicutes</taxon>
        <taxon>Veillonellales</taxon>
        <taxon>Veillonellaceae</taxon>
        <taxon>Veillonella</taxon>
    </lineage>
</organism>
<dbReference type="RefSeq" id="WP_006556098.1">
    <property type="nucleotide sequence ID" value="NZ_JH992937.1"/>
</dbReference>
<protein>
    <submittedName>
        <fullName evidence="1">Uncharacterized protein</fullName>
    </submittedName>
</protein>
<dbReference type="PATRIC" id="fig|883156.3.peg.1186"/>
<evidence type="ECO:0000313" key="1">
    <source>
        <dbReference type="EMBL" id="EKU78305.1"/>
    </source>
</evidence>
<keyword evidence="2" id="KW-1185">Reference proteome</keyword>
<gene>
    <name evidence="1" type="ORF">HMPREF9282_01211</name>
</gene>
<dbReference type="Proteomes" id="UP000009891">
    <property type="component" value="Unassembled WGS sequence"/>
</dbReference>
<proteinExistence type="predicted"/>
<name>K9DLQ9_9FIRM</name>
<accession>K9DLQ9</accession>